<dbReference type="Gene3D" id="1.10.150.130">
    <property type="match status" value="1"/>
</dbReference>
<dbReference type="GO" id="GO:0015074">
    <property type="term" value="P:DNA integration"/>
    <property type="evidence" value="ECO:0007669"/>
    <property type="project" value="UniProtKB-KW"/>
</dbReference>
<accession>A0A5J4JQF7</accession>
<keyword evidence="3 5" id="KW-0238">DNA-binding</keyword>
<dbReference type="EMBL" id="BKZQ01000043">
    <property type="protein sequence ID" value="GER71304.1"/>
    <property type="molecule type" value="Genomic_DNA"/>
</dbReference>
<dbReference type="InterPro" id="IPR011010">
    <property type="entry name" value="DNA_brk_join_enz"/>
</dbReference>
<comment type="similarity">
    <text evidence="1">Belongs to the 'phage' integrase family.</text>
</comment>
<dbReference type="GO" id="GO:0006310">
    <property type="term" value="P:DNA recombination"/>
    <property type="evidence" value="ECO:0007669"/>
    <property type="project" value="UniProtKB-KW"/>
</dbReference>
<dbReference type="SUPFAM" id="SSF56349">
    <property type="entry name" value="DNA breaking-rejoining enzymes"/>
    <property type="match status" value="1"/>
</dbReference>
<dbReference type="Pfam" id="PF13495">
    <property type="entry name" value="Phage_int_SAM_4"/>
    <property type="match status" value="1"/>
</dbReference>
<dbReference type="RefSeq" id="WP_151706119.1">
    <property type="nucleotide sequence ID" value="NZ_BKZQ01000043.1"/>
</dbReference>
<evidence type="ECO:0000256" key="2">
    <source>
        <dbReference type="ARBA" id="ARBA00022908"/>
    </source>
</evidence>
<keyword evidence="2" id="KW-0229">DNA integration</keyword>
<dbReference type="InterPro" id="IPR013762">
    <property type="entry name" value="Integrase-like_cat_sf"/>
</dbReference>
<sequence length="277" mass="31160">METLEYIEQFKAEALAGKSPLTKKGYAHALKKFAEWLEGTGGNLAEFSRYDVQLYIQYLETVAKREPSGINRDFAAIKALARWQGREDVVQDVRKVKAPSITEKAPEWLDDKTARKIVAETSRKANKRDYAIVMTLLGCGLRVSELVALDRDDVTISERKGSLVVRNGKGGKSRIVPIPANVRHALRSYLEQRHDNQQALFLSNFNKRISVRSVQAMLAQYGVHPHQLRHTYVKKLVDAGTPMATIMSLTGHSSADMVAWYSTPTEEEKQAAIENIF</sequence>
<feature type="domain" description="Tyr recombinase" evidence="6">
    <location>
        <begin position="104"/>
        <end position="274"/>
    </location>
</feature>
<feature type="domain" description="Core-binding (CB)" evidence="7">
    <location>
        <begin position="1"/>
        <end position="85"/>
    </location>
</feature>
<keyword evidence="4" id="KW-0233">DNA recombination</keyword>
<dbReference type="PROSITE" id="PS51900">
    <property type="entry name" value="CB"/>
    <property type="match status" value="1"/>
</dbReference>
<dbReference type="Proteomes" id="UP000391919">
    <property type="component" value="Unassembled WGS sequence"/>
</dbReference>
<evidence type="ECO:0000256" key="1">
    <source>
        <dbReference type="ARBA" id="ARBA00008857"/>
    </source>
</evidence>
<dbReference type="CDD" id="cd00397">
    <property type="entry name" value="DNA_BRE_C"/>
    <property type="match status" value="1"/>
</dbReference>
<dbReference type="InterPro" id="IPR044068">
    <property type="entry name" value="CB"/>
</dbReference>
<evidence type="ECO:0000259" key="7">
    <source>
        <dbReference type="PROSITE" id="PS51900"/>
    </source>
</evidence>
<dbReference type="Gene3D" id="1.10.443.10">
    <property type="entry name" value="Intergrase catalytic core"/>
    <property type="match status" value="1"/>
</dbReference>
<comment type="caution">
    <text evidence="8">The sequence shown here is derived from an EMBL/GenBank/DDBJ whole genome shotgun (WGS) entry which is preliminary data.</text>
</comment>
<dbReference type="GO" id="GO:0003677">
    <property type="term" value="F:DNA binding"/>
    <property type="evidence" value="ECO:0007669"/>
    <property type="project" value="UniProtKB-UniRule"/>
</dbReference>
<dbReference type="PROSITE" id="PS51898">
    <property type="entry name" value="TYR_RECOMBINASE"/>
    <property type="match status" value="1"/>
</dbReference>
<evidence type="ECO:0000259" key="6">
    <source>
        <dbReference type="PROSITE" id="PS51898"/>
    </source>
</evidence>
<dbReference type="PANTHER" id="PTHR30349:SF41">
    <property type="entry name" value="INTEGRASE_RECOMBINASE PROTEIN MJ0367-RELATED"/>
    <property type="match status" value="1"/>
</dbReference>
<organism evidence="8 9">
    <name type="scientific">Weizmannia acidilactici</name>
    <dbReference type="NCBI Taxonomy" id="2607726"/>
    <lineage>
        <taxon>Bacteria</taxon>
        <taxon>Bacillati</taxon>
        <taxon>Bacillota</taxon>
        <taxon>Bacilli</taxon>
        <taxon>Bacillales</taxon>
        <taxon>Bacillaceae</taxon>
        <taxon>Heyndrickxia</taxon>
    </lineage>
</organism>
<dbReference type="AlphaFoldDB" id="A0A5J4JQF7"/>
<gene>
    <name evidence="8" type="ORF">BpJC7_26070</name>
</gene>
<reference evidence="8 9" key="1">
    <citation type="submission" date="2019-09" db="EMBL/GenBank/DDBJ databases">
        <title>Draft genome sequence of Bacillus sp. JC-7.</title>
        <authorList>
            <person name="Tanaka N."/>
            <person name="Shiwa Y."/>
            <person name="Fujita N."/>
            <person name="Tanasupawat S."/>
        </authorList>
    </citation>
    <scope>NUCLEOTIDE SEQUENCE [LARGE SCALE GENOMIC DNA]</scope>
    <source>
        <strain evidence="8 9">JC-7</strain>
    </source>
</reference>
<evidence type="ECO:0000256" key="5">
    <source>
        <dbReference type="PROSITE-ProRule" id="PRU01248"/>
    </source>
</evidence>
<dbReference type="InterPro" id="IPR004107">
    <property type="entry name" value="Integrase_SAM-like_N"/>
</dbReference>
<evidence type="ECO:0000256" key="4">
    <source>
        <dbReference type="ARBA" id="ARBA00023172"/>
    </source>
</evidence>
<dbReference type="InterPro" id="IPR010998">
    <property type="entry name" value="Integrase_recombinase_N"/>
</dbReference>
<name>A0A5J4JQF7_9BACI</name>
<keyword evidence="9" id="KW-1185">Reference proteome</keyword>
<protein>
    <submittedName>
        <fullName evidence="8">Recombinase XerC</fullName>
    </submittedName>
</protein>
<proteinExistence type="inferred from homology"/>
<dbReference type="PANTHER" id="PTHR30349">
    <property type="entry name" value="PHAGE INTEGRASE-RELATED"/>
    <property type="match status" value="1"/>
</dbReference>
<evidence type="ECO:0000256" key="3">
    <source>
        <dbReference type="ARBA" id="ARBA00023125"/>
    </source>
</evidence>
<dbReference type="InterPro" id="IPR002104">
    <property type="entry name" value="Integrase_catalytic"/>
</dbReference>
<dbReference type="Pfam" id="PF00589">
    <property type="entry name" value="Phage_integrase"/>
    <property type="match status" value="1"/>
</dbReference>
<dbReference type="InterPro" id="IPR050090">
    <property type="entry name" value="Tyrosine_recombinase_XerCD"/>
</dbReference>
<evidence type="ECO:0000313" key="9">
    <source>
        <dbReference type="Proteomes" id="UP000391919"/>
    </source>
</evidence>
<evidence type="ECO:0000313" key="8">
    <source>
        <dbReference type="EMBL" id="GER71304.1"/>
    </source>
</evidence>